<dbReference type="Proteomes" id="UP000489600">
    <property type="component" value="Unassembled WGS sequence"/>
</dbReference>
<name>A0A565BHU0_9BRAS</name>
<dbReference type="AlphaFoldDB" id="A0A565BHU0"/>
<organism evidence="2 3">
    <name type="scientific">Arabis nemorensis</name>
    <dbReference type="NCBI Taxonomy" id="586526"/>
    <lineage>
        <taxon>Eukaryota</taxon>
        <taxon>Viridiplantae</taxon>
        <taxon>Streptophyta</taxon>
        <taxon>Embryophyta</taxon>
        <taxon>Tracheophyta</taxon>
        <taxon>Spermatophyta</taxon>
        <taxon>Magnoliopsida</taxon>
        <taxon>eudicotyledons</taxon>
        <taxon>Gunneridae</taxon>
        <taxon>Pentapetalae</taxon>
        <taxon>rosids</taxon>
        <taxon>malvids</taxon>
        <taxon>Brassicales</taxon>
        <taxon>Brassicaceae</taxon>
        <taxon>Arabideae</taxon>
        <taxon>Arabis</taxon>
    </lineage>
</organism>
<reference evidence="2" key="1">
    <citation type="submission" date="2019-07" db="EMBL/GenBank/DDBJ databases">
        <authorList>
            <person name="Dittberner H."/>
        </authorList>
    </citation>
    <scope>NUCLEOTIDE SEQUENCE [LARGE SCALE GENOMIC DNA]</scope>
</reference>
<evidence type="ECO:0000313" key="3">
    <source>
        <dbReference type="Proteomes" id="UP000489600"/>
    </source>
</evidence>
<dbReference type="EMBL" id="CABITT030000004">
    <property type="protein sequence ID" value="VVB01206.1"/>
    <property type="molecule type" value="Genomic_DNA"/>
</dbReference>
<gene>
    <name evidence="2" type="ORF">ANE_LOCUS11650</name>
</gene>
<feature type="compositionally biased region" description="Basic residues" evidence="1">
    <location>
        <begin position="65"/>
        <end position="86"/>
    </location>
</feature>
<keyword evidence="3" id="KW-1185">Reference proteome</keyword>
<evidence type="ECO:0000313" key="2">
    <source>
        <dbReference type="EMBL" id="VVB01206.1"/>
    </source>
</evidence>
<accession>A0A565BHU0</accession>
<evidence type="ECO:0000256" key="1">
    <source>
        <dbReference type="SAM" id="MobiDB-lite"/>
    </source>
</evidence>
<protein>
    <submittedName>
        <fullName evidence="2">Uncharacterized protein</fullName>
    </submittedName>
</protein>
<comment type="caution">
    <text evidence="2">The sequence shown here is derived from an EMBL/GenBank/DDBJ whole genome shotgun (WGS) entry which is preliminary data.</text>
</comment>
<proteinExistence type="predicted"/>
<feature type="region of interest" description="Disordered" evidence="1">
    <location>
        <begin position="1"/>
        <end position="86"/>
    </location>
</feature>
<sequence>MTVFSGEVYVPPEDTELEDQPEDTRTTRKATAKEVKAEKEDGAEKEVGAEKGDGAVEADGAKKTVGTKKKNTRVARKTNNKKTKNR</sequence>
<feature type="compositionally biased region" description="Basic and acidic residues" evidence="1">
    <location>
        <begin position="22"/>
        <end position="62"/>
    </location>
</feature>